<reference evidence="4 14" key="5">
    <citation type="submission" date="2017-04" db="EMBL/GenBank/DDBJ databases">
        <title>The Characteristic of a Fine Plant Growth-Promoting Rhizobacteria Bacillus mycoides Gnyt1 and its Whole Genome Sequencing Analysis.</title>
        <authorList>
            <person name="Li J.H."/>
            <person name="Yao T."/>
        </authorList>
    </citation>
    <scope>NUCLEOTIDE SEQUENCE [LARGE SCALE GENOMIC DNA]</scope>
    <source>
        <strain evidence="4 14">Gnyt1</strain>
    </source>
</reference>
<proteinExistence type="inferred from homology"/>
<reference evidence="8 15" key="4">
    <citation type="submission" date="2016-12" db="EMBL/GenBank/DDBJ databases">
        <title>Genome Sequences of Twelve Sporeforming Bacillus Species Isolated from Foods.</title>
        <authorList>
            <person name="De Jong A."/>
            <person name="Holsappel S."/>
            <person name="Kuipers O.P."/>
        </authorList>
    </citation>
    <scope>NUCLEOTIDE SEQUENCE [LARGE SCALE GENOMIC DNA]</scope>
    <source>
        <strain evidence="8 15">S3E15</strain>
    </source>
</reference>
<gene>
    <name evidence="4" type="ORF">B7492_10945</name>
    <name evidence="5" type="ORF">bcere0026_18780</name>
    <name evidence="7" type="ORF">BWGOE11_21730</name>
    <name evidence="10" type="ORF">DET55_1425</name>
    <name evidence="11" type="ORF">FC701_08300</name>
    <name evidence="9" type="ORF">I6G81_10560</name>
    <name evidence="6" type="ORF">III_03366</name>
    <name evidence="8" type="ORF">S3E15_01897</name>
</gene>
<reference evidence="5" key="1">
    <citation type="journal article" date="2012" name="Genome Res.">
        <title>Genomic characterization of the Bacillus cereus sensu lato species: Backdrop to the evolution of Bacillus anthracis.</title>
        <authorList>
            <person name="Zwick M.E."/>
            <person name="Joseph S.J."/>
            <person name="Didelot X."/>
            <person name="Chen P.E."/>
            <person name="Bishop-Lilly K.A."/>
            <person name="Stewart A.C."/>
            <person name="Willner K."/>
            <person name="Nolan N."/>
            <person name="Lentz S."/>
            <person name="Thomason M.K."/>
            <person name="Sozhamannan S."/>
            <person name="Mateczun A.J."/>
            <person name="Du L."/>
            <person name="Read T.D."/>
        </authorList>
    </citation>
    <scope>NUCLEOTIDE SEQUENCE [LARGE SCALE GENOMIC DNA]</scope>
    <source>
        <strain evidence="5">AH603</strain>
    </source>
</reference>
<dbReference type="EMBL" id="CP065877">
    <property type="protein sequence ID" value="QQA17865.1"/>
    <property type="molecule type" value="Genomic_DNA"/>
</dbReference>
<protein>
    <submittedName>
        <fullName evidence="4">Paraslipin</fullName>
    </submittedName>
    <submittedName>
        <fullName evidence="10">SPFH domain-containing protein</fullName>
    </submittedName>
    <submittedName>
        <fullName evidence="9">SPFH/Band 7/PHB domain protein</fullName>
    </submittedName>
</protein>
<evidence type="ECO:0000256" key="2">
    <source>
        <dbReference type="SAM" id="Phobius"/>
    </source>
</evidence>
<evidence type="ECO:0000313" key="14">
    <source>
        <dbReference type="Proteomes" id="UP000192932"/>
    </source>
</evidence>
<dbReference type="EMBL" id="SZOD01000156">
    <property type="protein sequence ID" value="TKI85882.1"/>
    <property type="molecule type" value="Genomic_DNA"/>
</dbReference>
<dbReference type="Pfam" id="PF01145">
    <property type="entry name" value="Band_7"/>
    <property type="match status" value="1"/>
</dbReference>
<evidence type="ECO:0000313" key="13">
    <source>
        <dbReference type="Proteomes" id="UP000175835"/>
    </source>
</evidence>
<dbReference type="Proteomes" id="UP000256530">
    <property type="component" value="Unassembled WGS sequence"/>
</dbReference>
<evidence type="ECO:0000313" key="12">
    <source>
        <dbReference type="Proteomes" id="UP000006976"/>
    </source>
</evidence>
<dbReference type="PATRIC" id="fig|86662.23.peg.2092"/>
<dbReference type="EMBL" id="CP020743">
    <property type="protein sequence ID" value="ARJ21741.1"/>
    <property type="molecule type" value="Genomic_DNA"/>
</dbReference>
<dbReference type="HOGENOM" id="CLU_024949_2_0_9"/>
<dbReference type="InterPro" id="IPR036013">
    <property type="entry name" value="Band_7/SPFH_dom_sf"/>
</dbReference>
<dbReference type="Gene3D" id="3.30.479.30">
    <property type="entry name" value="Band 7 domain"/>
    <property type="match status" value="1"/>
</dbReference>
<feature type="domain" description="Band 7" evidence="3">
    <location>
        <begin position="21"/>
        <end position="179"/>
    </location>
</feature>
<dbReference type="EMBL" id="ACMP01000061">
    <property type="protein sequence ID" value="EEL71200.1"/>
    <property type="molecule type" value="Genomic_DNA"/>
</dbReference>
<dbReference type="RefSeq" id="WP_002012471.1">
    <property type="nucleotide sequence ID" value="NZ_CM000719.1"/>
</dbReference>
<evidence type="ECO:0000313" key="10">
    <source>
        <dbReference type="EMBL" id="REF18342.1"/>
    </source>
</evidence>
<evidence type="ECO:0000313" key="9">
    <source>
        <dbReference type="EMBL" id="QQA17865.1"/>
    </source>
</evidence>
<dbReference type="PANTHER" id="PTHR43327">
    <property type="entry name" value="STOMATIN-LIKE PROTEIN 2, MITOCHONDRIAL"/>
    <property type="match status" value="1"/>
</dbReference>
<dbReference type="PRINTS" id="PR00721">
    <property type="entry name" value="STOMATIN"/>
</dbReference>
<evidence type="ECO:0000313" key="16">
    <source>
        <dbReference type="Proteomes" id="UP000256530"/>
    </source>
</evidence>
<dbReference type="Proteomes" id="UP000175835">
    <property type="component" value="Unassembled WGS sequence"/>
</dbReference>
<reference evidence="11 17" key="7">
    <citation type="journal article" date="2019" name="Environ. Microbiol.">
        <title>An active ?-lactamase is a part of an orchestrated cell wall stress resistance network of Bacillus subtilis and related rhizosphere species.</title>
        <authorList>
            <person name="Bucher T."/>
            <person name="Keren-Paz A."/>
            <person name="Hausser J."/>
            <person name="Olender T."/>
            <person name="Cytryn E."/>
            <person name="Kolodkin-Gal I."/>
        </authorList>
    </citation>
    <scope>NUCLEOTIDE SEQUENCE [LARGE SCALE GENOMIC DNA]</scope>
    <source>
        <strain evidence="11 17">I186</strain>
    </source>
</reference>
<dbReference type="InterPro" id="IPR001107">
    <property type="entry name" value="Band_7"/>
</dbReference>
<evidence type="ECO:0000313" key="17">
    <source>
        <dbReference type="Proteomes" id="UP000305524"/>
    </source>
</evidence>
<comment type="similarity">
    <text evidence="1">Belongs to the band 7/mec-2 family.</text>
</comment>
<evidence type="ECO:0000313" key="18">
    <source>
        <dbReference type="Proteomes" id="UP000596196"/>
    </source>
</evidence>
<keyword evidence="18" id="KW-1185">Reference proteome</keyword>
<name>A0A084J6Y6_BACMY</name>
<reference evidence="10 16" key="6">
    <citation type="submission" date="2018-08" db="EMBL/GenBank/DDBJ databases">
        <title>Freshwater and sediment microbial communities from various areas in North America, analyzing microbe dynamics in response to fracking.</title>
        <authorList>
            <person name="Lamendella R."/>
        </authorList>
    </citation>
    <scope>NUCLEOTIDE SEQUENCE [LARGE SCALE GENOMIC DNA]</scope>
    <source>
        <strain evidence="10 16">DB-1</strain>
    </source>
</reference>
<evidence type="ECO:0000313" key="15">
    <source>
        <dbReference type="Proteomes" id="UP000194131"/>
    </source>
</evidence>
<dbReference type="SUPFAM" id="SSF117892">
    <property type="entry name" value="Band 7/SPFH domain"/>
    <property type="match status" value="1"/>
</dbReference>
<dbReference type="Proteomes" id="UP000001753">
    <property type="component" value="Chromosome"/>
</dbReference>
<dbReference type="EMBL" id="MRWU01000002">
    <property type="protein sequence ID" value="OSX95419.1"/>
    <property type="molecule type" value="Genomic_DNA"/>
</dbReference>
<accession>A0A0B5SET9</accession>
<reference evidence="7 13" key="3">
    <citation type="submission" date="2016-05" db="EMBL/GenBank/DDBJ databases">
        <title>Bacillus thuringiensis and Bacillus weihenstephanensis as novel biocontrol agents of wilt causing Verticillium species.</title>
        <authorList>
            <person name="Hollensteiner J."/>
            <person name="Wemheuer F."/>
            <person name="Harting R."/>
            <person name="Kolarzyk A."/>
            <person name="Diaz-Valerio S."/>
            <person name="Poehlein A."/>
            <person name="Brzuszkiewicz E."/>
            <person name="Nesemann K."/>
            <person name="Braus-Stromeyer S."/>
            <person name="Braus G."/>
            <person name="Daniel R."/>
            <person name="Liesegang H."/>
        </authorList>
    </citation>
    <scope>NUCLEOTIDE SEQUENCE [LARGE SCALE GENOMIC DNA]</scope>
    <source>
        <strain evidence="7 13">GOE11</strain>
    </source>
</reference>
<evidence type="ECO:0000256" key="1">
    <source>
        <dbReference type="ARBA" id="ARBA00008164"/>
    </source>
</evidence>
<evidence type="ECO:0000313" key="8">
    <source>
        <dbReference type="EMBL" id="OSX95419.1"/>
    </source>
</evidence>
<keyword evidence="2" id="KW-1133">Transmembrane helix</keyword>
<feature type="transmembrane region" description="Helical" evidence="2">
    <location>
        <begin position="6"/>
        <end position="26"/>
    </location>
</feature>
<evidence type="ECO:0000313" key="5">
    <source>
        <dbReference type="EMBL" id="EEL71200.1"/>
    </source>
</evidence>
<accession>C2PV50</accession>
<dbReference type="SMART" id="SM00244">
    <property type="entry name" value="PHB"/>
    <property type="match status" value="1"/>
</dbReference>
<accession>C2XT60</accession>
<dbReference type="Proteomes" id="UP000006976">
    <property type="component" value="Unassembled WGS sequence"/>
</dbReference>
<dbReference type="Proteomes" id="UP000596196">
    <property type="component" value="Chromosome"/>
</dbReference>
<reference evidence="9 18" key="8">
    <citation type="submission" date="2020-12" db="EMBL/GenBank/DDBJ databases">
        <title>FDA dAtabase for Regulatory Grade micrObial Sequences (FDA-ARGOS): Supporting development and validation of Infectious Disease Dx tests.</title>
        <authorList>
            <person name="Nelson B."/>
            <person name="Plummer A."/>
            <person name="Tallon L."/>
            <person name="Sadzewicz L."/>
            <person name="Zhao X."/>
            <person name="Boylan J."/>
            <person name="Ott S."/>
            <person name="Bowen H."/>
            <person name="Vavikolanu K."/>
            <person name="Mehta A."/>
            <person name="Aluvathingal J."/>
            <person name="Nadendla S."/>
            <person name="Myers T."/>
            <person name="Yan Y."/>
            <person name="Sichtig H."/>
        </authorList>
    </citation>
    <scope>NUCLEOTIDE SEQUENCE [LARGE SCALE GENOMIC DNA]</scope>
    <source>
        <strain evidence="9 18">FDAARGOS_924</strain>
    </source>
</reference>
<evidence type="ECO:0000259" key="3">
    <source>
        <dbReference type="SMART" id="SM00244"/>
    </source>
</evidence>
<dbReference type="Proteomes" id="UP000192932">
    <property type="component" value="Chromosome"/>
</dbReference>
<reference evidence="6 12" key="2">
    <citation type="submission" date="2012-04" db="EMBL/GenBank/DDBJ databases">
        <title>The Genome Sequence of Bacillus cereus VD078.</title>
        <authorList>
            <consortium name="The Broad Institute Genome Sequencing Platform"/>
            <consortium name="The Broad Institute Genome Sequencing Center for Infectious Disease"/>
            <person name="Feldgarden M."/>
            <person name="Van der Auwera G.A."/>
            <person name="Mahillon J."/>
            <person name="Duprez V."/>
            <person name="Timmery S."/>
            <person name="Mattelet C."/>
            <person name="Dierick K."/>
            <person name="Sun M."/>
            <person name="Yu Z."/>
            <person name="Zhu L."/>
            <person name="Hu X."/>
            <person name="Shank E.B."/>
            <person name="Swiecicka I."/>
            <person name="Hansen B.M."/>
            <person name="Andrup L."/>
            <person name="Young S.K."/>
            <person name="Zeng Q."/>
            <person name="Gargeya S."/>
            <person name="Fitzgerald M."/>
            <person name="Haas B."/>
            <person name="Abouelleil A."/>
            <person name="Alvarado L."/>
            <person name="Arachchi H.M."/>
            <person name="Berlin A."/>
            <person name="Chapman S.B."/>
            <person name="Goldberg J."/>
            <person name="Griggs A."/>
            <person name="Gujja S."/>
            <person name="Hansen M."/>
            <person name="Howarth C."/>
            <person name="Imamovic A."/>
            <person name="Larimer J."/>
            <person name="McCowen C."/>
            <person name="Montmayeur A."/>
            <person name="Murphy C."/>
            <person name="Neiman D."/>
            <person name="Pearson M."/>
            <person name="Priest M."/>
            <person name="Roberts A."/>
            <person name="Saif S."/>
            <person name="Shea T."/>
            <person name="Sisk P."/>
            <person name="Sykes S."/>
            <person name="Wortman J."/>
            <person name="Nusbaum C."/>
            <person name="Birren B."/>
        </authorList>
    </citation>
    <scope>NUCLEOTIDE SEQUENCE [LARGE SCALE GENOMIC DNA]</scope>
    <source>
        <strain evidence="6 12">VD078</strain>
    </source>
</reference>
<dbReference type="FunFam" id="3.30.479.30:FF:000004">
    <property type="entry name" value="Putative membrane protease family, stomatin"/>
    <property type="match status" value="1"/>
</dbReference>
<dbReference type="KEGG" id="bmyo:BG05_3917"/>
<dbReference type="InterPro" id="IPR001972">
    <property type="entry name" value="Stomatin_HflK_fam"/>
</dbReference>
<keyword evidence="2" id="KW-0472">Membrane</keyword>
<dbReference type="AlphaFoldDB" id="A0A084J6Y6"/>
<keyword evidence="2" id="KW-0812">Transmembrane</keyword>
<dbReference type="EMBL" id="QTTY01000042">
    <property type="protein sequence ID" value="REF18342.1"/>
    <property type="molecule type" value="Genomic_DNA"/>
</dbReference>
<organism evidence="5">
    <name type="scientific">Bacillus mycoides</name>
    <dbReference type="NCBI Taxonomy" id="1405"/>
    <lineage>
        <taxon>Bacteria</taxon>
        <taxon>Bacillati</taxon>
        <taxon>Bacillota</taxon>
        <taxon>Bacilli</taxon>
        <taxon>Bacillales</taxon>
        <taxon>Bacillaceae</taxon>
        <taxon>Bacillus</taxon>
        <taxon>Bacillus cereus group</taxon>
    </lineage>
</organism>
<evidence type="ECO:0000313" key="7">
    <source>
        <dbReference type="EMBL" id="OFD95758.1"/>
    </source>
</evidence>
<dbReference type="EMBL" id="LXLX01000026">
    <property type="protein sequence ID" value="OFD95758.1"/>
    <property type="molecule type" value="Genomic_DNA"/>
</dbReference>
<dbReference type="GO" id="GO:0098552">
    <property type="term" value="C:side of membrane"/>
    <property type="evidence" value="ECO:0007669"/>
    <property type="project" value="UniProtKB-ARBA"/>
</dbReference>
<dbReference type="EMBL" id="AHEV01000021">
    <property type="protein sequence ID" value="EJR39102.1"/>
    <property type="molecule type" value="Genomic_DNA"/>
</dbReference>
<evidence type="ECO:0000313" key="11">
    <source>
        <dbReference type="EMBL" id="TKI85882.1"/>
    </source>
</evidence>
<evidence type="ECO:0000313" key="4">
    <source>
        <dbReference type="EMBL" id="ARJ21741.1"/>
    </source>
</evidence>
<dbReference type="CDD" id="cd08829">
    <property type="entry name" value="SPFH_paraslipin"/>
    <property type="match status" value="1"/>
</dbReference>
<dbReference type="Proteomes" id="UP000305524">
    <property type="component" value="Unassembled WGS sequence"/>
</dbReference>
<accession>J8I1E0</accession>
<dbReference type="PANTHER" id="PTHR43327:SF10">
    <property type="entry name" value="STOMATIN-LIKE PROTEIN 2, MITOCHONDRIAL"/>
    <property type="match status" value="1"/>
</dbReference>
<dbReference type="Proteomes" id="UP000194131">
    <property type="component" value="Unassembled WGS sequence"/>
</dbReference>
<sequence>MAVALTLTIIFALIVVVFIALTIKIISQQKVGVVERFGKFQRIMHPGLNILIPIVDRVRVYHDLRIQQTNVPPQKVITKDNVQVEIDTIIFYQIVEPELATYGISNYEYGVRNITSATMRQIIGKMELDETLSGREKISTEIRLALDEATEKWGVRIERVEIVDINPPKDVQVSMEKQMKAERNKRAIILEAEAAKQDKVLRAEGEKQSKILMAEGDKEARIREAEGIREAKELEAQGEARAIEEIAKAEQNRIELLRAADLDERVLAYKSFESLIEVAKGPANKVFIPSNAIETLGTLGAIGEIFKEKQTKKLPSSDTEKEQ</sequence>
<accession>A0A084J6Y6</accession>
<dbReference type="GO" id="GO:0005886">
    <property type="term" value="C:plasma membrane"/>
    <property type="evidence" value="ECO:0007669"/>
    <property type="project" value="UniProtKB-ARBA"/>
</dbReference>
<evidence type="ECO:0000313" key="6">
    <source>
        <dbReference type="EMBL" id="EJR39102.1"/>
    </source>
</evidence>
<dbReference type="InterPro" id="IPR050710">
    <property type="entry name" value="Band7/mec-2_domain"/>
</dbReference>